<reference evidence="1" key="1">
    <citation type="submission" date="2022-05" db="EMBL/GenBank/DDBJ databases">
        <title>Chromosome-level genome of Chaenocephalus aceratus.</title>
        <authorList>
            <person name="Park H."/>
        </authorList>
    </citation>
    <scope>NUCLEOTIDE SEQUENCE</scope>
    <source>
        <strain evidence="1">KU_202001</strain>
    </source>
</reference>
<sequence length="209" mass="23027">MSQQQVRPVGPPMGQQQPPRLISMQQLPRGPGGMNGGPGPPMYPSAHHMRLQGPPQGRMPTAQPRLNGQQYPAMMQPQLQRQMSLESEMSHQRFRFLLQSGGPSSLIPSVTNPENLPCLPEIPPIQLEDAGSSSLGHLLNRYISISNAASLRIGHEPLAWPCPHTLLDPQGCQMHTHQHDLLARPAQAAEAAVVQLERRGQEVALRWSR</sequence>
<protein>
    <submittedName>
        <fullName evidence="1">Uncharacterized protein</fullName>
    </submittedName>
</protein>
<dbReference type="Proteomes" id="UP001057452">
    <property type="component" value="Chromosome 7"/>
</dbReference>
<comment type="caution">
    <text evidence="1">The sequence shown here is derived from an EMBL/GenBank/DDBJ whole genome shotgun (WGS) entry which is preliminary data.</text>
</comment>
<keyword evidence="2" id="KW-1185">Reference proteome</keyword>
<gene>
    <name evidence="1" type="ORF">KUCAC02_012921</name>
</gene>
<proteinExistence type="predicted"/>
<name>A0ACB9XDE7_CHAAC</name>
<evidence type="ECO:0000313" key="1">
    <source>
        <dbReference type="EMBL" id="KAI4824408.1"/>
    </source>
</evidence>
<dbReference type="EMBL" id="CM043791">
    <property type="protein sequence ID" value="KAI4824408.1"/>
    <property type="molecule type" value="Genomic_DNA"/>
</dbReference>
<accession>A0ACB9XDE7</accession>
<evidence type="ECO:0000313" key="2">
    <source>
        <dbReference type="Proteomes" id="UP001057452"/>
    </source>
</evidence>
<organism evidence="1 2">
    <name type="scientific">Chaenocephalus aceratus</name>
    <name type="common">Blackfin icefish</name>
    <name type="synonym">Chaenichthys aceratus</name>
    <dbReference type="NCBI Taxonomy" id="36190"/>
    <lineage>
        <taxon>Eukaryota</taxon>
        <taxon>Metazoa</taxon>
        <taxon>Chordata</taxon>
        <taxon>Craniata</taxon>
        <taxon>Vertebrata</taxon>
        <taxon>Euteleostomi</taxon>
        <taxon>Actinopterygii</taxon>
        <taxon>Neopterygii</taxon>
        <taxon>Teleostei</taxon>
        <taxon>Neoteleostei</taxon>
        <taxon>Acanthomorphata</taxon>
        <taxon>Eupercaria</taxon>
        <taxon>Perciformes</taxon>
        <taxon>Notothenioidei</taxon>
        <taxon>Channichthyidae</taxon>
        <taxon>Chaenocephalus</taxon>
    </lineage>
</organism>